<dbReference type="Gene3D" id="1.10.287.950">
    <property type="entry name" value="Methyl-accepting chemotaxis protein"/>
    <property type="match status" value="1"/>
</dbReference>
<accession>A0ABQ4KTG2</accession>
<dbReference type="InterPro" id="IPR044398">
    <property type="entry name" value="Globin-sensor_dom"/>
</dbReference>
<dbReference type="PRINTS" id="PR00260">
    <property type="entry name" value="CHEMTRNSDUCR"/>
</dbReference>
<evidence type="ECO:0000256" key="3">
    <source>
        <dbReference type="PROSITE-ProRule" id="PRU00284"/>
    </source>
</evidence>
<dbReference type="InterPro" id="IPR012292">
    <property type="entry name" value="Globin/Proto"/>
</dbReference>
<dbReference type="InterPro" id="IPR009050">
    <property type="entry name" value="Globin-like_sf"/>
</dbReference>
<comment type="caution">
    <text evidence="5">The sequence shown here is derived from an EMBL/GenBank/DDBJ whole genome shotgun (WGS) entry which is preliminary data.</text>
</comment>
<organism evidence="5 6">
    <name type="scientific">Siminovitchia terrae</name>
    <name type="common">Bacillus terrae</name>
    <dbReference type="NCBI Taxonomy" id="1914933"/>
    <lineage>
        <taxon>Bacteria</taxon>
        <taxon>Bacillati</taxon>
        <taxon>Bacillota</taxon>
        <taxon>Bacilli</taxon>
        <taxon>Bacillales</taxon>
        <taxon>Bacillaceae</taxon>
        <taxon>Siminovitchia</taxon>
    </lineage>
</organism>
<dbReference type="EMBL" id="BORJ01000002">
    <property type="protein sequence ID" value="GIN95328.1"/>
    <property type="molecule type" value="Genomic_DNA"/>
</dbReference>
<dbReference type="Gene3D" id="1.10.490.10">
    <property type="entry name" value="Globins"/>
    <property type="match status" value="1"/>
</dbReference>
<dbReference type="Proteomes" id="UP000680670">
    <property type="component" value="Unassembled WGS sequence"/>
</dbReference>
<keyword evidence="6" id="KW-1185">Reference proteome</keyword>
<dbReference type="PROSITE" id="PS50111">
    <property type="entry name" value="CHEMOTAXIS_TRANSDUC_2"/>
    <property type="match status" value="1"/>
</dbReference>
<dbReference type="CDD" id="cd01068">
    <property type="entry name" value="globin_sensor"/>
    <property type="match status" value="1"/>
</dbReference>
<dbReference type="InterPro" id="IPR004089">
    <property type="entry name" value="MCPsignal_dom"/>
</dbReference>
<evidence type="ECO:0000313" key="6">
    <source>
        <dbReference type="Proteomes" id="UP000680670"/>
    </source>
</evidence>
<evidence type="ECO:0000256" key="1">
    <source>
        <dbReference type="ARBA" id="ARBA00023224"/>
    </source>
</evidence>
<feature type="domain" description="Methyl-accepting transducer" evidence="4">
    <location>
        <begin position="211"/>
        <end position="417"/>
    </location>
</feature>
<reference evidence="5 6" key="1">
    <citation type="submission" date="2021-03" db="EMBL/GenBank/DDBJ databases">
        <title>Antimicrobial resistance genes in bacteria isolated from Japanese honey, and their potential for conferring macrolide and lincosamide resistance in the American foulbrood pathogen Paenibacillus larvae.</title>
        <authorList>
            <person name="Okamoto M."/>
            <person name="Kumagai M."/>
            <person name="Kanamori H."/>
            <person name="Takamatsu D."/>
        </authorList>
    </citation>
    <scope>NUCLEOTIDE SEQUENCE [LARGE SCALE GENOMIC DNA]</scope>
    <source>
        <strain evidence="5 6">J6TS1</strain>
    </source>
</reference>
<dbReference type="SMART" id="SM00283">
    <property type="entry name" value="MA"/>
    <property type="match status" value="1"/>
</dbReference>
<protein>
    <submittedName>
        <fullName evidence="5">Methyl-accepting chemotaxis protein</fullName>
    </submittedName>
</protein>
<dbReference type="SUPFAM" id="SSF46458">
    <property type="entry name" value="Globin-like"/>
    <property type="match status" value="1"/>
</dbReference>
<dbReference type="InterPro" id="IPR004090">
    <property type="entry name" value="Chemotax_Me-accpt_rcpt"/>
</dbReference>
<evidence type="ECO:0000256" key="2">
    <source>
        <dbReference type="ARBA" id="ARBA00029447"/>
    </source>
</evidence>
<dbReference type="RefSeq" id="WP_244861993.1">
    <property type="nucleotide sequence ID" value="NZ_BORJ01000002.1"/>
</dbReference>
<evidence type="ECO:0000259" key="4">
    <source>
        <dbReference type="PROSITE" id="PS50111"/>
    </source>
</evidence>
<evidence type="ECO:0000313" key="5">
    <source>
        <dbReference type="EMBL" id="GIN95328.1"/>
    </source>
</evidence>
<keyword evidence="1 3" id="KW-0807">Transducer</keyword>
<dbReference type="Pfam" id="PF00015">
    <property type="entry name" value="MCPsignal"/>
    <property type="match status" value="1"/>
</dbReference>
<dbReference type="Pfam" id="PF11563">
    <property type="entry name" value="Protoglobin"/>
    <property type="match status" value="1"/>
</dbReference>
<dbReference type="PANTHER" id="PTHR32089:SF118">
    <property type="entry name" value="HEME-BASED AEROTACTIC TRANSDUCER HEMAT"/>
    <property type="match status" value="1"/>
</dbReference>
<dbReference type="SUPFAM" id="SSF58104">
    <property type="entry name" value="Methyl-accepting chemotaxis protein (MCP) signaling domain"/>
    <property type="match status" value="1"/>
</dbReference>
<proteinExistence type="inferred from homology"/>
<sequence length="430" mass="48376">MLSLLGIARAKKESRTTGPQGMSTGLFVKEASLQKKMDMMGCTVEDLKLVKDIQPLVEENINHLVEDFYTSILRVDHLKKIIEQHSTVERLKQTLKIYIIELFNGEIDQVFLEKRFRIAEAHFRIGLESTWYMGAFQNVQKSVISLILDNIKDRKSYAPILAAVNKLFSLEQQIVLEAYDMKRLESQFEEGKAFLKSKMTAVSEELLVLSEQTEVSVEELSSNIHEVSLTTSESNEQAIVANKHANEGQQKLDELLQKNNFMETLSQKMIENIHQLGESSNQISNVIHLVQDIAEQTNILALNSAIEAARVGVHGRGFAVLAEEVRKLSEQTKSSIDQIHNLISTSNTYKQWVEESLQQVKDAVQSSISSSTHTRESFQLIVQSIQQNGATVSKVQEQMNKLIHVVNEIEQSISSVASSAEHLNEAAIKA</sequence>
<dbReference type="InterPro" id="IPR039379">
    <property type="entry name" value="Protoglobin_sensor_dom"/>
</dbReference>
<comment type="similarity">
    <text evidence="2">Belongs to the methyl-accepting chemotaxis (MCP) protein family.</text>
</comment>
<dbReference type="PANTHER" id="PTHR32089">
    <property type="entry name" value="METHYL-ACCEPTING CHEMOTAXIS PROTEIN MCPB"/>
    <property type="match status" value="1"/>
</dbReference>
<gene>
    <name evidence="5" type="ORF">J6TS1_11980</name>
</gene>
<name>A0ABQ4KTG2_SIMTE</name>